<keyword evidence="3" id="KW-0732">Signal</keyword>
<gene>
    <name evidence="4" type="ORF">P879_11043</name>
</gene>
<protein>
    <submittedName>
        <fullName evidence="4">Uncharacterized protein</fullName>
    </submittedName>
</protein>
<keyword evidence="5" id="KW-1185">Reference proteome</keyword>
<dbReference type="AlphaFoldDB" id="A0A8T0DJT4"/>
<proteinExistence type="predicted"/>
<sequence length="142" mass="16597">MSSLLLLFATLECMCGFVLPICSAFSKPTHKLKRYYYEDFLLFQYCFSILALCYLQALIFYYGQKENFRHKCCQRFAQQTDQLNWDKSATVQPDDLFQFKQNSLTGEQFAKDRQLEAVPTAPPTFQSKNDLRIDEGRSDGRL</sequence>
<feature type="signal peptide" evidence="3">
    <location>
        <begin position="1"/>
        <end position="20"/>
    </location>
</feature>
<keyword evidence="2" id="KW-1133">Transmembrane helix</keyword>
<evidence type="ECO:0000313" key="4">
    <source>
        <dbReference type="EMBL" id="KAF8567011.1"/>
    </source>
</evidence>
<feature type="region of interest" description="Disordered" evidence="1">
    <location>
        <begin position="120"/>
        <end position="142"/>
    </location>
</feature>
<reference evidence="4 5" key="1">
    <citation type="submission" date="2019-07" db="EMBL/GenBank/DDBJ databases">
        <title>Annotation for the trematode Paragonimus westermani.</title>
        <authorList>
            <person name="Choi Y.-J."/>
        </authorList>
    </citation>
    <scope>NUCLEOTIDE SEQUENCE [LARGE SCALE GENOMIC DNA]</scope>
    <source>
        <strain evidence="4">180907_Pwestermani</strain>
    </source>
</reference>
<evidence type="ECO:0000256" key="3">
    <source>
        <dbReference type="SAM" id="SignalP"/>
    </source>
</evidence>
<keyword evidence="2" id="KW-0472">Membrane</keyword>
<evidence type="ECO:0000256" key="1">
    <source>
        <dbReference type="SAM" id="MobiDB-lite"/>
    </source>
</evidence>
<dbReference type="OrthoDB" id="6243205at2759"/>
<comment type="caution">
    <text evidence="4">The sequence shown here is derived from an EMBL/GenBank/DDBJ whole genome shotgun (WGS) entry which is preliminary data.</text>
</comment>
<accession>A0A8T0DJT4</accession>
<evidence type="ECO:0000256" key="2">
    <source>
        <dbReference type="SAM" id="Phobius"/>
    </source>
</evidence>
<organism evidence="4 5">
    <name type="scientific">Paragonimus westermani</name>
    <dbReference type="NCBI Taxonomy" id="34504"/>
    <lineage>
        <taxon>Eukaryota</taxon>
        <taxon>Metazoa</taxon>
        <taxon>Spiralia</taxon>
        <taxon>Lophotrochozoa</taxon>
        <taxon>Platyhelminthes</taxon>
        <taxon>Trematoda</taxon>
        <taxon>Digenea</taxon>
        <taxon>Plagiorchiida</taxon>
        <taxon>Troglotremata</taxon>
        <taxon>Troglotrematidae</taxon>
        <taxon>Paragonimus</taxon>
    </lineage>
</organism>
<keyword evidence="2" id="KW-0812">Transmembrane</keyword>
<feature type="compositionally biased region" description="Basic and acidic residues" evidence="1">
    <location>
        <begin position="129"/>
        <end position="142"/>
    </location>
</feature>
<feature type="transmembrane region" description="Helical" evidence="2">
    <location>
        <begin position="40"/>
        <end position="62"/>
    </location>
</feature>
<feature type="chain" id="PRO_5035828959" evidence="3">
    <location>
        <begin position="21"/>
        <end position="142"/>
    </location>
</feature>
<name>A0A8T0DJT4_9TREM</name>
<evidence type="ECO:0000313" key="5">
    <source>
        <dbReference type="Proteomes" id="UP000699462"/>
    </source>
</evidence>
<dbReference type="EMBL" id="JTDF01004306">
    <property type="protein sequence ID" value="KAF8567011.1"/>
    <property type="molecule type" value="Genomic_DNA"/>
</dbReference>
<dbReference type="Proteomes" id="UP000699462">
    <property type="component" value="Unassembled WGS sequence"/>
</dbReference>